<evidence type="ECO:0000313" key="7">
    <source>
        <dbReference type="EMBL" id="RDX02969.1"/>
    </source>
</evidence>
<evidence type="ECO:0000256" key="5">
    <source>
        <dbReference type="ARBA" id="ARBA00041564"/>
    </source>
</evidence>
<dbReference type="InterPro" id="IPR015890">
    <property type="entry name" value="Chorismate_C"/>
</dbReference>
<evidence type="ECO:0000313" key="8">
    <source>
        <dbReference type="Proteomes" id="UP000257055"/>
    </source>
</evidence>
<dbReference type="Proteomes" id="UP000257055">
    <property type="component" value="Unassembled WGS sequence"/>
</dbReference>
<dbReference type="RefSeq" id="WP_115752660.1">
    <property type="nucleotide sequence ID" value="NZ_LARY01000001.1"/>
</dbReference>
<dbReference type="Gene3D" id="3.60.120.10">
    <property type="entry name" value="Anthranilate synthase"/>
    <property type="match status" value="1"/>
</dbReference>
<reference evidence="8" key="1">
    <citation type="submission" date="2015-04" db="EMBL/GenBank/DDBJ databases">
        <authorList>
            <person name="Schardt J."/>
            <person name="Mueller-Herbst S."/>
            <person name="Scherer S."/>
            <person name="Huptas C."/>
        </authorList>
    </citation>
    <scope>NUCLEOTIDE SEQUENCE [LARGE SCALE GENOMIC DNA]</scope>
    <source>
        <strain evidence="8">Kiel-L1</strain>
    </source>
</reference>
<dbReference type="InterPro" id="IPR005801">
    <property type="entry name" value="ADC_synthase"/>
</dbReference>
<evidence type="ECO:0000259" key="6">
    <source>
        <dbReference type="Pfam" id="PF00425"/>
    </source>
</evidence>
<comment type="catalytic activity">
    <reaction evidence="1">
        <text>chorismate = isochorismate</text>
        <dbReference type="Rhea" id="RHEA:18985"/>
        <dbReference type="ChEBI" id="CHEBI:29748"/>
        <dbReference type="ChEBI" id="CHEBI:29780"/>
        <dbReference type="EC" id="5.4.4.2"/>
    </reaction>
</comment>
<keyword evidence="8" id="KW-1185">Reference proteome</keyword>
<dbReference type="NCBIfam" id="TIGR00543">
    <property type="entry name" value="isochor_syn"/>
    <property type="match status" value="1"/>
</dbReference>
<accession>A0A3D8TVU8</accession>
<evidence type="ECO:0000256" key="1">
    <source>
        <dbReference type="ARBA" id="ARBA00000799"/>
    </source>
</evidence>
<dbReference type="EMBL" id="LARY01000001">
    <property type="protein sequence ID" value="RDX02969.1"/>
    <property type="molecule type" value="Genomic_DNA"/>
</dbReference>
<organism evidence="7 8">
    <name type="scientific">Listeria kieliensis</name>
    <dbReference type="NCBI Taxonomy" id="1621700"/>
    <lineage>
        <taxon>Bacteria</taxon>
        <taxon>Bacillati</taxon>
        <taxon>Bacillota</taxon>
        <taxon>Bacilli</taxon>
        <taxon>Bacillales</taxon>
        <taxon>Listeriaceae</taxon>
        <taxon>Listeria</taxon>
    </lineage>
</organism>
<name>A0A3D8TVU8_9LIST</name>
<dbReference type="EC" id="5.4.4.2" evidence="3"/>
<dbReference type="PANTHER" id="PTHR42839:SF1">
    <property type="entry name" value="ISOCHORISMATE SYNTHASE MENF"/>
    <property type="match status" value="1"/>
</dbReference>
<dbReference type="GO" id="GO:0009697">
    <property type="term" value="P:salicylic acid biosynthetic process"/>
    <property type="evidence" value="ECO:0007669"/>
    <property type="project" value="TreeGrafter"/>
</dbReference>
<comment type="similarity">
    <text evidence="2">Belongs to the isochorismate synthase family.</text>
</comment>
<dbReference type="PANTHER" id="PTHR42839">
    <property type="entry name" value="ISOCHORISMATE SYNTHASE ENTC"/>
    <property type="match status" value="1"/>
</dbReference>
<dbReference type="GO" id="GO:0008909">
    <property type="term" value="F:isochorismate synthase activity"/>
    <property type="evidence" value="ECO:0007669"/>
    <property type="project" value="UniProtKB-EC"/>
</dbReference>
<keyword evidence="4" id="KW-0413">Isomerase</keyword>
<comment type="caution">
    <text evidence="7">The sequence shown here is derived from an EMBL/GenBank/DDBJ whole genome shotgun (WGS) entry which is preliminary data.</text>
</comment>
<dbReference type="Pfam" id="PF00425">
    <property type="entry name" value="Chorismate_bind"/>
    <property type="match status" value="1"/>
</dbReference>
<gene>
    <name evidence="7" type="ORF">UR08_05600</name>
</gene>
<sequence length="463" mass="51558">MGITLPLALFEQAKRHATKDEPALLSYVHEFTSDVSPLVLYQKAKDAFSGERFFWQNPEKTLTLAGFGVTEQFLAQDKQKDAYVGLEDRIRALKVRTVTNATEKQTGPLYFGGFAFDPERETGKEWQVFKDALFYLPLFMVTKKKERVFLTVNVVIYPDDETNKFEAVQAQWEKIANAAVPSLEIDTLVSAKELDPDAFLENAAEIVSLLQGSEDLHKVVLSRRMGLRFGHQVDSGAVLEQMIKTQNSSYFFVLEKGSALFFGATPERLVEVSDGEVYSACVAGSAPRGKTEAEDEKLGNELLTDAKNLREHRYVVDMIEDTLRGFTEDLSVSSEPVLLKNRDIQHLYMHVKAKKRADVTITEIARALHPTPALGGLPQQMAKAIIRMKETDDRGLYGAPVGFVNMDFEGEFAVAIRSGLVVDSLGILFAGCGIVSDSVPAKELEETRMKFQPMLRVLGGTEL</sequence>
<proteinExistence type="inferred from homology"/>
<feature type="domain" description="Chorismate-utilising enzyme C-terminal" evidence="6">
    <location>
        <begin position="198"/>
        <end position="450"/>
    </location>
</feature>
<dbReference type="InterPro" id="IPR004561">
    <property type="entry name" value="IsoChor_synthase"/>
</dbReference>
<protein>
    <recommendedName>
        <fullName evidence="3">isochorismate synthase</fullName>
        <ecNumber evidence="3">5.4.4.2</ecNumber>
    </recommendedName>
    <alternativeName>
        <fullName evidence="5">Isochorismate mutase</fullName>
    </alternativeName>
</protein>
<evidence type="ECO:0000256" key="3">
    <source>
        <dbReference type="ARBA" id="ARBA00012824"/>
    </source>
</evidence>
<evidence type="ECO:0000256" key="2">
    <source>
        <dbReference type="ARBA" id="ARBA00005297"/>
    </source>
</evidence>
<evidence type="ECO:0000256" key="4">
    <source>
        <dbReference type="ARBA" id="ARBA00023235"/>
    </source>
</evidence>
<dbReference type="AlphaFoldDB" id="A0A3D8TVU8"/>
<dbReference type="SUPFAM" id="SSF56322">
    <property type="entry name" value="ADC synthase"/>
    <property type="match status" value="1"/>
</dbReference>